<evidence type="ECO:0000256" key="9">
    <source>
        <dbReference type="SAM" id="Phobius"/>
    </source>
</evidence>
<evidence type="ECO:0000256" key="6">
    <source>
        <dbReference type="ARBA" id="ARBA00023170"/>
    </source>
</evidence>
<dbReference type="Proteomes" id="UP001159428">
    <property type="component" value="Unassembled WGS sequence"/>
</dbReference>
<feature type="transmembrane region" description="Helical" evidence="9">
    <location>
        <begin position="191"/>
        <end position="211"/>
    </location>
</feature>
<feature type="transmembrane region" description="Helical" evidence="9">
    <location>
        <begin position="103"/>
        <end position="124"/>
    </location>
</feature>
<keyword evidence="2 8" id="KW-0812">Transmembrane</keyword>
<evidence type="ECO:0000256" key="8">
    <source>
        <dbReference type="RuleBase" id="RU000688"/>
    </source>
</evidence>
<dbReference type="SMART" id="SM01381">
    <property type="entry name" value="7TM_GPCR_Srsx"/>
    <property type="match status" value="1"/>
</dbReference>
<feature type="non-terminal residue" evidence="11">
    <location>
        <position position="314"/>
    </location>
</feature>
<protein>
    <recommendedName>
        <fullName evidence="10">G-protein coupled receptors family 1 profile domain-containing protein</fullName>
    </recommendedName>
</protein>
<dbReference type="PANTHER" id="PTHR24240">
    <property type="entry name" value="OPSIN"/>
    <property type="match status" value="1"/>
</dbReference>
<dbReference type="PROSITE" id="PS00237">
    <property type="entry name" value="G_PROTEIN_RECEP_F1_1"/>
    <property type="match status" value="1"/>
</dbReference>
<keyword evidence="4 8" id="KW-0297">G-protein coupled receptor</keyword>
<dbReference type="SUPFAM" id="SSF81321">
    <property type="entry name" value="Family A G protein-coupled receptor-like"/>
    <property type="match status" value="1"/>
</dbReference>
<dbReference type="InterPro" id="IPR000276">
    <property type="entry name" value="GPCR_Rhodpsn"/>
</dbReference>
<evidence type="ECO:0000259" key="10">
    <source>
        <dbReference type="PROSITE" id="PS50262"/>
    </source>
</evidence>
<organism evidence="11 12">
    <name type="scientific">Pocillopora meandrina</name>
    <dbReference type="NCBI Taxonomy" id="46732"/>
    <lineage>
        <taxon>Eukaryota</taxon>
        <taxon>Metazoa</taxon>
        <taxon>Cnidaria</taxon>
        <taxon>Anthozoa</taxon>
        <taxon>Hexacorallia</taxon>
        <taxon>Scleractinia</taxon>
        <taxon>Astrocoeniina</taxon>
        <taxon>Pocilloporidae</taxon>
        <taxon>Pocillopora</taxon>
    </lineage>
</organism>
<keyword evidence="12" id="KW-1185">Reference proteome</keyword>
<feature type="domain" description="G-protein coupled receptors family 1 profile" evidence="10">
    <location>
        <begin position="45"/>
        <end position="294"/>
    </location>
</feature>
<evidence type="ECO:0000256" key="3">
    <source>
        <dbReference type="ARBA" id="ARBA00022989"/>
    </source>
</evidence>
<feature type="transmembrane region" description="Helical" evidence="9">
    <location>
        <begin position="274"/>
        <end position="297"/>
    </location>
</feature>
<evidence type="ECO:0000256" key="2">
    <source>
        <dbReference type="ARBA" id="ARBA00022692"/>
    </source>
</evidence>
<sequence length="314" mass="35757">MNISGKSAEDSHADRLSESFSSRGTFQVVLESLIYSLICSTSFVGNLLVLYIVYKSVRLKNVPGMLIASLALSDVAIISFTTSPSLLSLIHGRWTSGFATCQFQGYVVITTTAASLQTMALMSLDRYYRVVRPMKHRTLFSMPRARLMAAAVWFLAMMYPVPYLVSGRKYIFHPGKFFCFHEAKMSFVSDFVYICLFISISVLLFCYFNIFRQLRANANRIQSWRAHDNSISSDDAKLTKTLFATVLAYVFCWTPVLIIDFVEMGVGKWSLPRVVYVMYTDMGLTSSSVNPIIYGALNRTFRQEYKKIFCFRKL</sequence>
<name>A0AAU9W3G1_9CNID</name>
<dbReference type="PRINTS" id="PR00237">
    <property type="entry name" value="GPCRRHODOPSN"/>
</dbReference>
<feature type="transmembrane region" description="Helical" evidence="9">
    <location>
        <begin position="145"/>
        <end position="165"/>
    </location>
</feature>
<dbReference type="AlphaFoldDB" id="A0AAU9W3G1"/>
<comment type="similarity">
    <text evidence="8">Belongs to the G-protein coupled receptor 1 family.</text>
</comment>
<comment type="caution">
    <text evidence="11">The sequence shown here is derived from an EMBL/GenBank/DDBJ whole genome shotgun (WGS) entry which is preliminary data.</text>
</comment>
<keyword evidence="3 9" id="KW-1133">Transmembrane helix</keyword>
<feature type="transmembrane region" description="Helical" evidence="9">
    <location>
        <begin position="33"/>
        <end position="54"/>
    </location>
</feature>
<dbReference type="PROSITE" id="PS50262">
    <property type="entry name" value="G_PROTEIN_RECEP_F1_2"/>
    <property type="match status" value="1"/>
</dbReference>
<proteinExistence type="inferred from homology"/>
<evidence type="ECO:0000313" key="12">
    <source>
        <dbReference type="Proteomes" id="UP001159428"/>
    </source>
</evidence>
<evidence type="ECO:0000256" key="1">
    <source>
        <dbReference type="ARBA" id="ARBA00004141"/>
    </source>
</evidence>
<evidence type="ECO:0000256" key="7">
    <source>
        <dbReference type="ARBA" id="ARBA00023224"/>
    </source>
</evidence>
<dbReference type="Gene3D" id="1.20.1070.10">
    <property type="entry name" value="Rhodopsin 7-helix transmembrane proteins"/>
    <property type="match status" value="1"/>
</dbReference>
<feature type="transmembrane region" description="Helical" evidence="9">
    <location>
        <begin position="242"/>
        <end position="262"/>
    </location>
</feature>
<accession>A0AAU9W3G1</accession>
<feature type="transmembrane region" description="Helical" evidence="9">
    <location>
        <begin position="66"/>
        <end position="91"/>
    </location>
</feature>
<dbReference type="CDD" id="cd00637">
    <property type="entry name" value="7tm_classA_rhodopsin-like"/>
    <property type="match status" value="1"/>
</dbReference>
<dbReference type="InterPro" id="IPR050125">
    <property type="entry name" value="GPCR_opsins"/>
</dbReference>
<evidence type="ECO:0000256" key="4">
    <source>
        <dbReference type="ARBA" id="ARBA00023040"/>
    </source>
</evidence>
<comment type="subcellular location">
    <subcellularLocation>
        <location evidence="1">Membrane</location>
        <topology evidence="1">Multi-pass membrane protein</topology>
    </subcellularLocation>
</comment>
<dbReference type="GO" id="GO:0004930">
    <property type="term" value="F:G protein-coupled receptor activity"/>
    <property type="evidence" value="ECO:0007669"/>
    <property type="project" value="UniProtKB-KW"/>
</dbReference>
<dbReference type="InterPro" id="IPR017452">
    <property type="entry name" value="GPCR_Rhodpsn_7TM"/>
</dbReference>
<evidence type="ECO:0000313" key="11">
    <source>
        <dbReference type="EMBL" id="CAH3042772.1"/>
    </source>
</evidence>
<gene>
    <name evidence="11" type="ORF">PMEA_00029009</name>
</gene>
<dbReference type="EMBL" id="CALNXJ010000006">
    <property type="protein sequence ID" value="CAH3042772.1"/>
    <property type="molecule type" value="Genomic_DNA"/>
</dbReference>
<keyword evidence="6 8" id="KW-0675">Receptor</keyword>
<reference evidence="11 12" key="1">
    <citation type="submission" date="2022-05" db="EMBL/GenBank/DDBJ databases">
        <authorList>
            <consortium name="Genoscope - CEA"/>
            <person name="William W."/>
        </authorList>
    </citation>
    <scope>NUCLEOTIDE SEQUENCE [LARGE SCALE GENOMIC DNA]</scope>
</reference>
<dbReference type="GO" id="GO:0016020">
    <property type="term" value="C:membrane"/>
    <property type="evidence" value="ECO:0007669"/>
    <property type="project" value="UniProtKB-SubCell"/>
</dbReference>
<evidence type="ECO:0000256" key="5">
    <source>
        <dbReference type="ARBA" id="ARBA00023136"/>
    </source>
</evidence>
<keyword evidence="5 9" id="KW-0472">Membrane</keyword>
<dbReference type="Pfam" id="PF00001">
    <property type="entry name" value="7tm_1"/>
    <property type="match status" value="1"/>
</dbReference>
<keyword evidence="7 8" id="KW-0807">Transducer</keyword>